<keyword evidence="3" id="KW-1185">Reference proteome</keyword>
<dbReference type="AlphaFoldDB" id="A0AAW5BY79"/>
<organism evidence="1 4">
    <name type="scientific">Enterocloster aldenensis</name>
    <dbReference type="NCBI Taxonomy" id="358742"/>
    <lineage>
        <taxon>Bacteria</taxon>
        <taxon>Bacillati</taxon>
        <taxon>Bacillota</taxon>
        <taxon>Clostridia</taxon>
        <taxon>Lachnospirales</taxon>
        <taxon>Lachnospiraceae</taxon>
        <taxon>Enterocloster</taxon>
    </lineage>
</organism>
<evidence type="ECO:0000313" key="4">
    <source>
        <dbReference type="Proteomes" id="UP001299608"/>
    </source>
</evidence>
<evidence type="ECO:0000313" key="2">
    <source>
        <dbReference type="EMBL" id="NSJ50469.1"/>
    </source>
</evidence>
<accession>A0AAW5BY79</accession>
<dbReference type="RefSeq" id="WP_147325837.1">
    <property type="nucleotide sequence ID" value="NZ_BAABZL010000001.1"/>
</dbReference>
<evidence type="ECO:0000313" key="3">
    <source>
        <dbReference type="Proteomes" id="UP000669239"/>
    </source>
</evidence>
<reference evidence="2 3" key="1">
    <citation type="journal article" date="2020" name="Cell Host Microbe">
        <title>Functional and Genomic Variation between Human-Derived Isolates of Lachnospiraceae Reveals Inter- and Intra-Species Diversity.</title>
        <authorList>
            <person name="Sorbara M.T."/>
            <person name="Littmann E.R."/>
            <person name="Fontana E."/>
            <person name="Moody T.U."/>
            <person name="Kohout C.E."/>
            <person name="Gjonbalaj M."/>
            <person name="Eaton V."/>
            <person name="Seok R."/>
            <person name="Leiner I.M."/>
            <person name="Pamer E.G."/>
        </authorList>
    </citation>
    <scope>NUCLEOTIDE SEQUENCE [LARGE SCALE GENOMIC DNA]</scope>
    <source>
        <strain evidence="2 3">MSK.1.17</strain>
    </source>
</reference>
<dbReference type="Proteomes" id="UP000669239">
    <property type="component" value="Unassembled WGS sequence"/>
</dbReference>
<comment type="caution">
    <text evidence="1">The sequence shown here is derived from an EMBL/GenBank/DDBJ whole genome shotgun (WGS) entry which is preliminary data.</text>
</comment>
<proteinExistence type="predicted"/>
<evidence type="ECO:0000313" key="1">
    <source>
        <dbReference type="EMBL" id="MCG4747769.1"/>
    </source>
</evidence>
<dbReference type="GeneID" id="97205980"/>
<name>A0AAW5BY79_9FIRM</name>
<gene>
    <name evidence="2" type="ORF">G5B36_17430</name>
    <name evidence="1" type="ORF">L0N08_20275</name>
</gene>
<dbReference type="Proteomes" id="UP001299608">
    <property type="component" value="Unassembled WGS sequence"/>
</dbReference>
<reference evidence="1" key="3">
    <citation type="submission" date="2022-01" db="EMBL/GenBank/DDBJ databases">
        <title>Collection of gut derived symbiotic bacterial strains cultured from healthy donors.</title>
        <authorList>
            <person name="Lin H."/>
            <person name="Kohout C."/>
            <person name="Waligurski E."/>
            <person name="Pamer E.G."/>
        </authorList>
    </citation>
    <scope>NUCLEOTIDE SEQUENCE</scope>
    <source>
        <strain evidence="1">DFI.6.55</strain>
    </source>
</reference>
<protein>
    <submittedName>
        <fullName evidence="1">Uncharacterized protein</fullName>
    </submittedName>
</protein>
<reference evidence="2" key="2">
    <citation type="submission" date="2020-02" db="EMBL/GenBank/DDBJ databases">
        <authorList>
            <person name="Littmann E."/>
            <person name="Sorbara M."/>
        </authorList>
    </citation>
    <scope>NUCLEOTIDE SEQUENCE</scope>
    <source>
        <strain evidence="2">MSK.1.17</strain>
    </source>
</reference>
<sequence>MTETAAGLLEKWQEKQLFMEELPLASWERMMYTEFIISYIRIGNAYTKMVSINPNPYAYTGDLQVEGGRYP</sequence>
<dbReference type="EMBL" id="JAKNGE010000028">
    <property type="protein sequence ID" value="MCG4747769.1"/>
    <property type="molecule type" value="Genomic_DNA"/>
</dbReference>
<dbReference type="EMBL" id="JAAITT010000026">
    <property type="protein sequence ID" value="NSJ50469.1"/>
    <property type="molecule type" value="Genomic_DNA"/>
</dbReference>